<proteinExistence type="predicted"/>
<dbReference type="GO" id="GO:0015074">
    <property type="term" value="P:DNA integration"/>
    <property type="evidence" value="ECO:0007669"/>
    <property type="project" value="InterPro"/>
</dbReference>
<dbReference type="Gene3D" id="1.10.443.10">
    <property type="entry name" value="Intergrase catalytic core"/>
    <property type="match status" value="1"/>
</dbReference>
<dbReference type="SUPFAM" id="SSF56349">
    <property type="entry name" value="DNA breaking-rejoining enzymes"/>
    <property type="match status" value="1"/>
</dbReference>
<dbReference type="GO" id="GO:0006310">
    <property type="term" value="P:DNA recombination"/>
    <property type="evidence" value="ECO:0007669"/>
    <property type="project" value="UniProtKB-KW"/>
</dbReference>
<dbReference type="AlphaFoldDB" id="A0A7W7W739"/>
<comment type="caution">
    <text evidence="2">The sequence shown here is derived from an EMBL/GenBank/DDBJ whole genome shotgun (WGS) entry which is preliminary data.</text>
</comment>
<dbReference type="InterPro" id="IPR013762">
    <property type="entry name" value="Integrase-like_cat_sf"/>
</dbReference>
<keyword evidence="3" id="KW-1185">Reference proteome</keyword>
<protein>
    <submittedName>
        <fullName evidence="2">Integrase</fullName>
    </submittedName>
</protein>
<sequence>MKLPNLHFHDLRHVGNTLAAANGASPKELMTRMGHASARAALIHQHVSQDRDKVIAEALGQALKAARKNATPRGTKRPVARKIIKF</sequence>
<gene>
    <name evidence="2" type="ORF">FHR32_000711</name>
</gene>
<evidence type="ECO:0000313" key="3">
    <source>
        <dbReference type="Proteomes" id="UP000534286"/>
    </source>
</evidence>
<accession>A0A7W7W739</accession>
<name>A0A7W7W739_9ACTN</name>
<evidence type="ECO:0000313" key="2">
    <source>
        <dbReference type="EMBL" id="MBB4936406.1"/>
    </source>
</evidence>
<organism evidence="2 3">
    <name type="scientific">Streptosporangium album</name>
    <dbReference type="NCBI Taxonomy" id="47479"/>
    <lineage>
        <taxon>Bacteria</taxon>
        <taxon>Bacillati</taxon>
        <taxon>Actinomycetota</taxon>
        <taxon>Actinomycetes</taxon>
        <taxon>Streptosporangiales</taxon>
        <taxon>Streptosporangiaceae</taxon>
        <taxon>Streptosporangium</taxon>
    </lineage>
</organism>
<dbReference type="Proteomes" id="UP000534286">
    <property type="component" value="Unassembled WGS sequence"/>
</dbReference>
<dbReference type="RefSeq" id="WP_345003903.1">
    <property type="nucleotide sequence ID" value="NZ_BAABEK010000021.1"/>
</dbReference>
<evidence type="ECO:0000256" key="1">
    <source>
        <dbReference type="ARBA" id="ARBA00023172"/>
    </source>
</evidence>
<dbReference type="EMBL" id="JACHJU010000001">
    <property type="protein sequence ID" value="MBB4936406.1"/>
    <property type="molecule type" value="Genomic_DNA"/>
</dbReference>
<dbReference type="GO" id="GO:0003677">
    <property type="term" value="F:DNA binding"/>
    <property type="evidence" value="ECO:0007669"/>
    <property type="project" value="InterPro"/>
</dbReference>
<keyword evidence="1" id="KW-0233">DNA recombination</keyword>
<reference evidence="2 3" key="1">
    <citation type="submission" date="2020-08" db="EMBL/GenBank/DDBJ databases">
        <title>Sequencing the genomes of 1000 actinobacteria strains.</title>
        <authorList>
            <person name="Klenk H.-P."/>
        </authorList>
    </citation>
    <scope>NUCLEOTIDE SEQUENCE [LARGE SCALE GENOMIC DNA]</scope>
    <source>
        <strain evidence="2 3">DSM 43023</strain>
    </source>
</reference>
<dbReference type="InterPro" id="IPR011010">
    <property type="entry name" value="DNA_brk_join_enz"/>
</dbReference>